<dbReference type="SMART" id="SM00388">
    <property type="entry name" value="HisKA"/>
    <property type="match status" value="1"/>
</dbReference>
<dbReference type="EC" id="2.7.13.3" evidence="2"/>
<dbReference type="InterPro" id="IPR050351">
    <property type="entry name" value="BphY/WalK/GraS-like"/>
</dbReference>
<organism evidence="10 11">
    <name type="scientific">Sphingomonas horti</name>
    <dbReference type="NCBI Taxonomy" id="2682842"/>
    <lineage>
        <taxon>Bacteria</taxon>
        <taxon>Pseudomonadati</taxon>
        <taxon>Pseudomonadota</taxon>
        <taxon>Alphaproteobacteria</taxon>
        <taxon>Sphingomonadales</taxon>
        <taxon>Sphingomonadaceae</taxon>
        <taxon>Sphingomonas</taxon>
    </lineage>
</organism>
<dbReference type="SUPFAM" id="SSF47384">
    <property type="entry name" value="Homodimeric domain of signal transducing histidine kinase"/>
    <property type="match status" value="1"/>
</dbReference>
<evidence type="ECO:0000256" key="2">
    <source>
        <dbReference type="ARBA" id="ARBA00012438"/>
    </source>
</evidence>
<dbReference type="Gene3D" id="3.30.565.10">
    <property type="entry name" value="Histidine kinase-like ATPase, C-terminal domain"/>
    <property type="match status" value="1"/>
</dbReference>
<keyword evidence="5 10" id="KW-0418">Kinase</keyword>
<dbReference type="GO" id="GO:0007234">
    <property type="term" value="P:osmosensory signaling via phosphorelay pathway"/>
    <property type="evidence" value="ECO:0007669"/>
    <property type="project" value="TreeGrafter"/>
</dbReference>
<name>A0A6I4IW76_9SPHN</name>
<dbReference type="Proteomes" id="UP000441389">
    <property type="component" value="Unassembled WGS sequence"/>
</dbReference>
<dbReference type="Pfam" id="PF00512">
    <property type="entry name" value="HisKA"/>
    <property type="match status" value="1"/>
</dbReference>
<sequence>MRFDDRLATALGQPAEVSAARQAIWRQLVDLLGQDDDEHSPLRAAAFDRLREWRGEVPIVGRQSAAMLLLGDQPVPTDLIEFFADDATVVFAPLLAGLELPGKVWRKLIPRLSPVARALLRHRRDLPNGALRALEAFGQADLVIEGPASPDREAELEADSAPAPDEHAHYAAPDIRELRARIEAFRERQLHAEQAERTEFRFETGADGMIRWCDMAERGAIVGVSIADAAPGQAHGVDGQAAGAFRRRAPFSDARLTIGAVGQAGGAWCISGVPIFDAATGRFTGYRGTARRPRVGERAEGIGLLGSALSGDALRQLAHEVRTPLNAIAGFAEMIERQMLGPAPRAYRERAATILEETQRLQDVLDDLDEAAHLDGGTAAHAAEEVDCAMLLARVTAALGPLAAEKDVTIALAIAPHCAAALADPGAAERMTMRLVSAAIGLARPGERIAVELSPGDGAKSETLLSVERPSLVAGQNEAELFAACDVPGEEEGAPPLLGLGFTLRMVRGVAESCGGMLVIAPDRFHVRLPAAAARHAPAEATQAANGAGPLA</sequence>
<protein>
    <recommendedName>
        <fullName evidence="2">histidine kinase</fullName>
        <ecNumber evidence="2">2.7.13.3</ecNumber>
    </recommendedName>
</protein>
<evidence type="ECO:0000256" key="4">
    <source>
        <dbReference type="ARBA" id="ARBA00022741"/>
    </source>
</evidence>
<dbReference type="PROSITE" id="PS50109">
    <property type="entry name" value="HIS_KIN"/>
    <property type="match status" value="1"/>
</dbReference>
<proteinExistence type="predicted"/>
<dbReference type="InterPro" id="IPR036890">
    <property type="entry name" value="HATPase_C_sf"/>
</dbReference>
<evidence type="ECO:0000313" key="11">
    <source>
        <dbReference type="Proteomes" id="UP000441389"/>
    </source>
</evidence>
<dbReference type="GO" id="GO:0030295">
    <property type="term" value="F:protein kinase activator activity"/>
    <property type="evidence" value="ECO:0007669"/>
    <property type="project" value="TreeGrafter"/>
</dbReference>
<feature type="region of interest" description="Disordered" evidence="8">
    <location>
        <begin position="150"/>
        <end position="170"/>
    </location>
</feature>
<evidence type="ECO:0000256" key="6">
    <source>
        <dbReference type="ARBA" id="ARBA00022840"/>
    </source>
</evidence>
<feature type="domain" description="Histidine kinase" evidence="9">
    <location>
        <begin position="316"/>
        <end position="520"/>
    </location>
</feature>
<dbReference type="GO" id="GO:0000155">
    <property type="term" value="F:phosphorelay sensor kinase activity"/>
    <property type="evidence" value="ECO:0007669"/>
    <property type="project" value="InterPro"/>
</dbReference>
<dbReference type="Gene3D" id="1.10.287.130">
    <property type="match status" value="1"/>
</dbReference>
<keyword evidence="3" id="KW-0808">Transferase</keyword>
<keyword evidence="4" id="KW-0547">Nucleotide-binding</keyword>
<keyword evidence="11" id="KW-1185">Reference proteome</keyword>
<evidence type="ECO:0000256" key="8">
    <source>
        <dbReference type="SAM" id="MobiDB-lite"/>
    </source>
</evidence>
<gene>
    <name evidence="10" type="ORF">GON01_00015</name>
</gene>
<dbReference type="InterPro" id="IPR003661">
    <property type="entry name" value="HisK_dim/P_dom"/>
</dbReference>
<accession>A0A6I4IW76</accession>
<evidence type="ECO:0000259" key="9">
    <source>
        <dbReference type="PROSITE" id="PS50109"/>
    </source>
</evidence>
<dbReference type="AlphaFoldDB" id="A0A6I4IW76"/>
<evidence type="ECO:0000256" key="5">
    <source>
        <dbReference type="ARBA" id="ARBA00022777"/>
    </source>
</evidence>
<dbReference type="EMBL" id="WQMS01000001">
    <property type="protein sequence ID" value="MVO76326.1"/>
    <property type="molecule type" value="Genomic_DNA"/>
</dbReference>
<keyword evidence="6" id="KW-0067">ATP-binding</keyword>
<dbReference type="PANTHER" id="PTHR42878">
    <property type="entry name" value="TWO-COMPONENT HISTIDINE KINASE"/>
    <property type="match status" value="1"/>
</dbReference>
<dbReference type="InterPro" id="IPR036097">
    <property type="entry name" value="HisK_dim/P_sf"/>
</dbReference>
<keyword evidence="7" id="KW-0902">Two-component regulatory system</keyword>
<evidence type="ECO:0000256" key="7">
    <source>
        <dbReference type="ARBA" id="ARBA00023012"/>
    </source>
</evidence>
<dbReference type="PANTHER" id="PTHR42878:SF7">
    <property type="entry name" value="SENSOR HISTIDINE KINASE GLRK"/>
    <property type="match status" value="1"/>
</dbReference>
<dbReference type="GO" id="GO:0000156">
    <property type="term" value="F:phosphorelay response regulator activity"/>
    <property type="evidence" value="ECO:0007669"/>
    <property type="project" value="TreeGrafter"/>
</dbReference>
<dbReference type="CDD" id="cd00082">
    <property type="entry name" value="HisKA"/>
    <property type="match status" value="1"/>
</dbReference>
<evidence type="ECO:0000256" key="1">
    <source>
        <dbReference type="ARBA" id="ARBA00000085"/>
    </source>
</evidence>
<dbReference type="GO" id="GO:0005524">
    <property type="term" value="F:ATP binding"/>
    <property type="evidence" value="ECO:0007669"/>
    <property type="project" value="UniProtKB-KW"/>
</dbReference>
<reference evidence="10 11" key="1">
    <citation type="submission" date="2019-12" db="EMBL/GenBank/DDBJ databases">
        <authorList>
            <person name="Huq M.A."/>
        </authorList>
    </citation>
    <scope>NUCLEOTIDE SEQUENCE [LARGE SCALE GENOMIC DNA]</scope>
    <source>
        <strain evidence="10 11">MAH-20</strain>
    </source>
</reference>
<comment type="caution">
    <text evidence="10">The sequence shown here is derived from an EMBL/GenBank/DDBJ whole genome shotgun (WGS) entry which is preliminary data.</text>
</comment>
<dbReference type="InterPro" id="IPR005467">
    <property type="entry name" value="His_kinase_dom"/>
</dbReference>
<evidence type="ECO:0000256" key="3">
    <source>
        <dbReference type="ARBA" id="ARBA00022679"/>
    </source>
</evidence>
<comment type="catalytic activity">
    <reaction evidence="1">
        <text>ATP + protein L-histidine = ADP + protein N-phospho-L-histidine.</text>
        <dbReference type="EC" id="2.7.13.3"/>
    </reaction>
</comment>
<evidence type="ECO:0000313" key="10">
    <source>
        <dbReference type="EMBL" id="MVO76326.1"/>
    </source>
</evidence>
<dbReference type="RefSeq" id="WP_181600134.1">
    <property type="nucleotide sequence ID" value="NZ_WQMS01000001.1"/>
</dbReference>